<evidence type="ECO:0000313" key="4">
    <source>
        <dbReference type="Proteomes" id="UP001209570"/>
    </source>
</evidence>
<evidence type="ECO:0000256" key="2">
    <source>
        <dbReference type="ARBA" id="ARBA00023619"/>
    </source>
</evidence>
<sequence length="80" mass="8479">MPPHPRDPTCRAIHHQGAVALLLSARSSLTYDQIRSALTATAFKGVTSDRTCGSPANGQTNEFGFGRIDANAAVSRALQQ</sequence>
<reference evidence="3" key="1">
    <citation type="submission" date="2021-12" db="EMBL/GenBank/DDBJ databases">
        <title>Prjna785345.</title>
        <authorList>
            <person name="Rujirawat T."/>
            <person name="Krajaejun T."/>
        </authorList>
    </citation>
    <scope>NUCLEOTIDE SEQUENCE</scope>
    <source>
        <strain evidence="3">Pi057C3</strain>
    </source>
</reference>
<organism evidence="3 4">
    <name type="scientific">Pythium insidiosum</name>
    <name type="common">Pythiosis disease agent</name>
    <dbReference type="NCBI Taxonomy" id="114742"/>
    <lineage>
        <taxon>Eukaryota</taxon>
        <taxon>Sar</taxon>
        <taxon>Stramenopiles</taxon>
        <taxon>Oomycota</taxon>
        <taxon>Peronosporomycetes</taxon>
        <taxon>Pythiales</taxon>
        <taxon>Pythiaceae</taxon>
        <taxon>Pythium</taxon>
    </lineage>
</organism>
<gene>
    <name evidence="3" type="ORF">P43SY_000679</name>
</gene>
<comment type="catalytic activity">
    <reaction evidence="1">
        <text>Hydrolysis of proteins with broad specificity for peptide bonds, and a preference for a large uncharged residue in P1. Hydrolyzes peptide amides.</text>
        <dbReference type="EC" id="3.4.21.62"/>
    </reaction>
</comment>
<dbReference type="EMBL" id="JAKCXM010000484">
    <property type="protein sequence ID" value="KAJ0393543.1"/>
    <property type="molecule type" value="Genomic_DNA"/>
</dbReference>
<dbReference type="Gene3D" id="3.40.50.200">
    <property type="entry name" value="Peptidase S8/S53 domain"/>
    <property type="match status" value="1"/>
</dbReference>
<dbReference type="EC" id="3.4.21.62" evidence="2"/>
<proteinExistence type="predicted"/>
<dbReference type="GO" id="GO:0004252">
    <property type="term" value="F:serine-type endopeptidase activity"/>
    <property type="evidence" value="ECO:0007669"/>
    <property type="project" value="UniProtKB-EC"/>
</dbReference>
<keyword evidence="4" id="KW-1185">Reference proteome</keyword>
<evidence type="ECO:0000313" key="3">
    <source>
        <dbReference type="EMBL" id="KAJ0393543.1"/>
    </source>
</evidence>
<dbReference type="InterPro" id="IPR036852">
    <property type="entry name" value="Peptidase_S8/S53_dom_sf"/>
</dbReference>
<protein>
    <recommendedName>
        <fullName evidence="2">subtilisin</fullName>
        <ecNumber evidence="2">3.4.21.62</ecNumber>
    </recommendedName>
</protein>
<dbReference type="GO" id="GO:0006508">
    <property type="term" value="P:proteolysis"/>
    <property type="evidence" value="ECO:0007669"/>
    <property type="project" value="InterPro"/>
</dbReference>
<name>A0AAD5LAN8_PYTIN</name>
<dbReference type="AlphaFoldDB" id="A0AAD5LAN8"/>
<comment type="caution">
    <text evidence="3">The sequence shown here is derived from an EMBL/GenBank/DDBJ whole genome shotgun (WGS) entry which is preliminary data.</text>
</comment>
<dbReference type="SUPFAM" id="SSF52743">
    <property type="entry name" value="Subtilisin-like"/>
    <property type="match status" value="1"/>
</dbReference>
<dbReference type="Proteomes" id="UP001209570">
    <property type="component" value="Unassembled WGS sequence"/>
</dbReference>
<evidence type="ECO:0000256" key="1">
    <source>
        <dbReference type="ARBA" id="ARBA00023529"/>
    </source>
</evidence>
<accession>A0AAD5LAN8</accession>